<evidence type="ECO:0000313" key="2">
    <source>
        <dbReference type="EMBL" id="KAJ7301821.1"/>
    </source>
</evidence>
<feature type="compositionally biased region" description="Low complexity" evidence="1">
    <location>
        <begin position="153"/>
        <end position="169"/>
    </location>
</feature>
<name>A0AAD6YYX7_9AGAR</name>
<feature type="region of interest" description="Disordered" evidence="1">
    <location>
        <begin position="1"/>
        <end position="176"/>
    </location>
</feature>
<protein>
    <submittedName>
        <fullName evidence="2">Uncharacterized protein</fullName>
    </submittedName>
</protein>
<feature type="compositionally biased region" description="Low complexity" evidence="1">
    <location>
        <begin position="75"/>
        <end position="93"/>
    </location>
</feature>
<organism evidence="2 3">
    <name type="scientific">Mycena albidolilacea</name>
    <dbReference type="NCBI Taxonomy" id="1033008"/>
    <lineage>
        <taxon>Eukaryota</taxon>
        <taxon>Fungi</taxon>
        <taxon>Dikarya</taxon>
        <taxon>Basidiomycota</taxon>
        <taxon>Agaricomycotina</taxon>
        <taxon>Agaricomycetes</taxon>
        <taxon>Agaricomycetidae</taxon>
        <taxon>Agaricales</taxon>
        <taxon>Marasmiineae</taxon>
        <taxon>Mycenaceae</taxon>
        <taxon>Mycena</taxon>
    </lineage>
</organism>
<dbReference type="EMBL" id="JARIHO010000126">
    <property type="protein sequence ID" value="KAJ7301821.1"/>
    <property type="molecule type" value="Genomic_DNA"/>
</dbReference>
<evidence type="ECO:0000256" key="1">
    <source>
        <dbReference type="SAM" id="MobiDB-lite"/>
    </source>
</evidence>
<feature type="compositionally biased region" description="Basic and acidic residues" evidence="1">
    <location>
        <begin position="140"/>
        <end position="152"/>
    </location>
</feature>
<sequence>MRRVRGGPVLQPFVEDRPPDAPAGNVFASGPFATASSAAAAAGAARRANAFGPPASASSASAAHAGAGTGAVLTPSASAAGSAAPPPAFVGGAATLGIYPSEKTPEIAYTNQQPQPGPSQQVSRQPSQSSQSDASTSRIDTTDKQREMERETGLPPSTSTLISPSTTESASDTSARERYLEQRLATLEAHVASYLPPPYEQPDP</sequence>
<proteinExistence type="predicted"/>
<accession>A0AAD6YYX7</accession>
<keyword evidence="3" id="KW-1185">Reference proteome</keyword>
<feature type="compositionally biased region" description="Low complexity" evidence="1">
    <location>
        <begin position="112"/>
        <end position="137"/>
    </location>
</feature>
<dbReference type="AlphaFoldDB" id="A0AAD6YYX7"/>
<reference evidence="2" key="1">
    <citation type="submission" date="2023-03" db="EMBL/GenBank/DDBJ databases">
        <title>Massive genome expansion in bonnet fungi (Mycena s.s.) driven by repeated elements and novel gene families across ecological guilds.</title>
        <authorList>
            <consortium name="Lawrence Berkeley National Laboratory"/>
            <person name="Harder C.B."/>
            <person name="Miyauchi S."/>
            <person name="Viragh M."/>
            <person name="Kuo A."/>
            <person name="Thoen E."/>
            <person name="Andreopoulos B."/>
            <person name="Lu D."/>
            <person name="Skrede I."/>
            <person name="Drula E."/>
            <person name="Henrissat B."/>
            <person name="Morin E."/>
            <person name="Kohler A."/>
            <person name="Barry K."/>
            <person name="LaButti K."/>
            <person name="Morin E."/>
            <person name="Salamov A."/>
            <person name="Lipzen A."/>
            <person name="Mereny Z."/>
            <person name="Hegedus B."/>
            <person name="Baldrian P."/>
            <person name="Stursova M."/>
            <person name="Weitz H."/>
            <person name="Taylor A."/>
            <person name="Grigoriev I.V."/>
            <person name="Nagy L.G."/>
            <person name="Martin F."/>
            <person name="Kauserud H."/>
        </authorList>
    </citation>
    <scope>NUCLEOTIDE SEQUENCE</scope>
    <source>
        <strain evidence="2">CBHHK002</strain>
    </source>
</reference>
<feature type="compositionally biased region" description="Low complexity" evidence="1">
    <location>
        <begin position="27"/>
        <end position="66"/>
    </location>
</feature>
<evidence type="ECO:0000313" key="3">
    <source>
        <dbReference type="Proteomes" id="UP001218218"/>
    </source>
</evidence>
<gene>
    <name evidence="2" type="ORF">DFH08DRAFT_906377</name>
</gene>
<comment type="caution">
    <text evidence="2">The sequence shown here is derived from an EMBL/GenBank/DDBJ whole genome shotgun (WGS) entry which is preliminary data.</text>
</comment>
<dbReference type="Proteomes" id="UP001218218">
    <property type="component" value="Unassembled WGS sequence"/>
</dbReference>